<dbReference type="EMBL" id="JAGKQM010000007">
    <property type="protein sequence ID" value="KAH0917065.1"/>
    <property type="molecule type" value="Genomic_DNA"/>
</dbReference>
<organism evidence="1 2">
    <name type="scientific">Brassica napus</name>
    <name type="common">Rape</name>
    <dbReference type="NCBI Taxonomy" id="3708"/>
    <lineage>
        <taxon>Eukaryota</taxon>
        <taxon>Viridiplantae</taxon>
        <taxon>Streptophyta</taxon>
        <taxon>Embryophyta</taxon>
        <taxon>Tracheophyta</taxon>
        <taxon>Spermatophyta</taxon>
        <taxon>Magnoliopsida</taxon>
        <taxon>eudicotyledons</taxon>
        <taxon>Gunneridae</taxon>
        <taxon>Pentapetalae</taxon>
        <taxon>rosids</taxon>
        <taxon>malvids</taxon>
        <taxon>Brassicales</taxon>
        <taxon>Brassicaceae</taxon>
        <taxon>Brassiceae</taxon>
        <taxon>Brassica</taxon>
    </lineage>
</organism>
<reference evidence="1 2" key="1">
    <citation type="submission" date="2021-05" db="EMBL/GenBank/DDBJ databases">
        <title>Genome Assembly of Synthetic Allotetraploid Brassica napus Reveals Homoeologous Exchanges between Subgenomes.</title>
        <authorList>
            <person name="Davis J.T."/>
        </authorList>
    </citation>
    <scope>NUCLEOTIDE SEQUENCE [LARGE SCALE GENOMIC DNA]</scope>
    <source>
        <strain evidence="2">cv. Da-Ae</strain>
        <tissue evidence="1">Seedling</tissue>
    </source>
</reference>
<keyword evidence="2" id="KW-1185">Reference proteome</keyword>
<name>A0ABQ8CKY2_BRANA</name>
<evidence type="ECO:0000313" key="2">
    <source>
        <dbReference type="Proteomes" id="UP000824890"/>
    </source>
</evidence>
<accession>A0ABQ8CKY2</accession>
<feature type="non-terminal residue" evidence="1">
    <location>
        <position position="1"/>
    </location>
</feature>
<comment type="caution">
    <text evidence="1">The sequence shown here is derived from an EMBL/GenBank/DDBJ whole genome shotgun (WGS) entry which is preliminary data.</text>
</comment>
<gene>
    <name evidence="1" type="ORF">HID58_024725</name>
</gene>
<dbReference type="Proteomes" id="UP000824890">
    <property type="component" value="Unassembled WGS sequence"/>
</dbReference>
<proteinExistence type="predicted"/>
<protein>
    <submittedName>
        <fullName evidence="1">Uncharacterized protein</fullName>
    </submittedName>
</protein>
<sequence>SCIMVRLGPENTTKLISMRIESVTIPIFEELEEPYNFSVRFLVRGTFEVSFDLLSNLANSFRTARLVFDVALIFVIS</sequence>
<evidence type="ECO:0000313" key="1">
    <source>
        <dbReference type="EMBL" id="KAH0917065.1"/>
    </source>
</evidence>